<dbReference type="EMBL" id="NEDP02005255">
    <property type="protein sequence ID" value="OWF42583.1"/>
    <property type="molecule type" value="Genomic_DNA"/>
</dbReference>
<gene>
    <name evidence="5" type="ORF">KP79_PYT21456</name>
</gene>
<name>A0A210Q1F9_MIZYE</name>
<dbReference type="GO" id="GO:0016747">
    <property type="term" value="F:acyltransferase activity, transferring groups other than amino-acyl groups"/>
    <property type="evidence" value="ECO:0007669"/>
    <property type="project" value="InterPro"/>
</dbReference>
<comment type="caution">
    <text evidence="5">The sequence shown here is derived from an EMBL/GenBank/DDBJ whole genome shotgun (WGS) entry which is preliminary data.</text>
</comment>
<feature type="transmembrane region" description="Helical" evidence="2">
    <location>
        <begin position="914"/>
        <end position="933"/>
    </location>
</feature>
<feature type="transmembrane region" description="Helical" evidence="2">
    <location>
        <begin position="513"/>
        <end position="536"/>
    </location>
</feature>
<feature type="transmembrane region" description="Helical" evidence="2">
    <location>
        <begin position="783"/>
        <end position="804"/>
    </location>
</feature>
<reference evidence="5 6" key="1">
    <citation type="journal article" date="2017" name="Nat. Ecol. Evol.">
        <title>Scallop genome provides insights into evolution of bilaterian karyotype and development.</title>
        <authorList>
            <person name="Wang S."/>
            <person name="Zhang J."/>
            <person name="Jiao W."/>
            <person name="Li J."/>
            <person name="Xun X."/>
            <person name="Sun Y."/>
            <person name="Guo X."/>
            <person name="Huan P."/>
            <person name="Dong B."/>
            <person name="Zhang L."/>
            <person name="Hu X."/>
            <person name="Sun X."/>
            <person name="Wang J."/>
            <person name="Zhao C."/>
            <person name="Wang Y."/>
            <person name="Wang D."/>
            <person name="Huang X."/>
            <person name="Wang R."/>
            <person name="Lv J."/>
            <person name="Li Y."/>
            <person name="Zhang Z."/>
            <person name="Liu B."/>
            <person name="Lu W."/>
            <person name="Hui Y."/>
            <person name="Liang J."/>
            <person name="Zhou Z."/>
            <person name="Hou R."/>
            <person name="Li X."/>
            <person name="Liu Y."/>
            <person name="Li H."/>
            <person name="Ning X."/>
            <person name="Lin Y."/>
            <person name="Zhao L."/>
            <person name="Xing Q."/>
            <person name="Dou J."/>
            <person name="Li Y."/>
            <person name="Mao J."/>
            <person name="Guo H."/>
            <person name="Dou H."/>
            <person name="Li T."/>
            <person name="Mu C."/>
            <person name="Jiang W."/>
            <person name="Fu Q."/>
            <person name="Fu X."/>
            <person name="Miao Y."/>
            <person name="Liu J."/>
            <person name="Yu Q."/>
            <person name="Li R."/>
            <person name="Liao H."/>
            <person name="Li X."/>
            <person name="Kong Y."/>
            <person name="Jiang Z."/>
            <person name="Chourrout D."/>
            <person name="Li R."/>
            <person name="Bao Z."/>
        </authorList>
    </citation>
    <scope>NUCLEOTIDE SEQUENCE [LARGE SCALE GENOMIC DNA]</scope>
    <source>
        <strain evidence="5 6">PY_sf001</strain>
    </source>
</reference>
<evidence type="ECO:0000313" key="6">
    <source>
        <dbReference type="Proteomes" id="UP000242188"/>
    </source>
</evidence>
<feature type="signal peptide" evidence="3">
    <location>
        <begin position="1"/>
        <end position="27"/>
    </location>
</feature>
<keyword evidence="2" id="KW-0812">Transmembrane</keyword>
<feature type="transmembrane region" description="Helical" evidence="2">
    <location>
        <begin position="945"/>
        <end position="965"/>
    </location>
</feature>
<dbReference type="Pfam" id="PF20146">
    <property type="entry name" value="NRF"/>
    <property type="match status" value="1"/>
</dbReference>
<dbReference type="PANTHER" id="PTHR11161:SF0">
    <property type="entry name" value="O-ACYLTRANSFERASE LIKE PROTEIN"/>
    <property type="match status" value="1"/>
</dbReference>
<feature type="transmembrane region" description="Helical" evidence="2">
    <location>
        <begin position="728"/>
        <end position="753"/>
    </location>
</feature>
<evidence type="ECO:0000256" key="3">
    <source>
        <dbReference type="SAM" id="SignalP"/>
    </source>
</evidence>
<proteinExistence type="predicted"/>
<accession>A0A210Q1F9</accession>
<protein>
    <submittedName>
        <fullName evidence="5">Nose resistant to fluoxetine protein 6</fullName>
    </submittedName>
</protein>
<dbReference type="PANTHER" id="PTHR11161">
    <property type="entry name" value="O-ACYLTRANSFERASE"/>
    <property type="match status" value="1"/>
</dbReference>
<keyword evidence="2" id="KW-1133">Transmembrane helix</keyword>
<evidence type="ECO:0000259" key="4">
    <source>
        <dbReference type="SMART" id="SM00703"/>
    </source>
</evidence>
<feature type="region of interest" description="Disordered" evidence="1">
    <location>
        <begin position="605"/>
        <end position="646"/>
    </location>
</feature>
<dbReference type="AlphaFoldDB" id="A0A210Q1F9"/>
<dbReference type="InterPro" id="IPR002656">
    <property type="entry name" value="Acyl_transf_3_dom"/>
</dbReference>
<keyword evidence="2" id="KW-0472">Membrane</keyword>
<dbReference type="SMART" id="SM00703">
    <property type="entry name" value="NRF"/>
    <property type="match status" value="1"/>
</dbReference>
<feature type="compositionally biased region" description="Basic and acidic residues" evidence="1">
    <location>
        <begin position="605"/>
        <end position="616"/>
    </location>
</feature>
<organism evidence="5 6">
    <name type="scientific">Mizuhopecten yessoensis</name>
    <name type="common">Japanese scallop</name>
    <name type="synonym">Patinopecten yessoensis</name>
    <dbReference type="NCBI Taxonomy" id="6573"/>
    <lineage>
        <taxon>Eukaryota</taxon>
        <taxon>Metazoa</taxon>
        <taxon>Spiralia</taxon>
        <taxon>Lophotrochozoa</taxon>
        <taxon>Mollusca</taxon>
        <taxon>Bivalvia</taxon>
        <taxon>Autobranchia</taxon>
        <taxon>Pteriomorphia</taxon>
        <taxon>Pectinida</taxon>
        <taxon>Pectinoidea</taxon>
        <taxon>Pectinidae</taxon>
        <taxon>Mizuhopecten</taxon>
    </lineage>
</organism>
<evidence type="ECO:0000256" key="2">
    <source>
        <dbReference type="SAM" id="Phobius"/>
    </source>
</evidence>
<dbReference type="InterPro" id="IPR006621">
    <property type="entry name" value="Nose-resist-to-fluoxetine_N"/>
</dbReference>
<keyword evidence="6" id="KW-1185">Reference proteome</keyword>
<feature type="transmembrane region" description="Helical" evidence="2">
    <location>
        <begin position="878"/>
        <end position="894"/>
    </location>
</feature>
<evidence type="ECO:0000256" key="1">
    <source>
        <dbReference type="SAM" id="MobiDB-lite"/>
    </source>
</evidence>
<feature type="transmembrane region" description="Helical" evidence="2">
    <location>
        <begin position="1055"/>
        <end position="1077"/>
    </location>
</feature>
<dbReference type="InterPro" id="IPR052728">
    <property type="entry name" value="O2_lipid_transport_reg"/>
</dbReference>
<sequence>MENRQCRFFAMAIVASIIVSMTGKTDSTITGQNISDADRASIIADYFIQHEFESHHVYESAMAARDLINNVSPGNTSTTSELLDAIASYVLVSMPDFLRDLIVQDIAKVIVDEAEQAFQRTNLVLNSSNPISEVEMQHISSQFDFVKALTRSITIAKPLIEQYRQEDDSSVFIILLNKAIEVTAYAISTPTFQTVMDIFIEELSQGFLKSGLPERIAKEGTEFLNDSNNTLSIVKTIIESSDTQRLISRSYKVSKPVLDNLYNGDTLFLYATLMAATGDSTGNSQNLALRFLFQMLESEFSKTYRKQNNGVPASLISDPVLTYANILGQMNLLPAIMPLLGTGSARTMLPYNSSVEEDKISDVCYEDMIDFIDAANDEKEWALRRLDSYGKIPSGLAKGNINFLGSFDQCLKIRSDIKANEILGGIRRNSPRYPRSVGSKYCRVRIPLPKSIVDGIGVETKGIGLKVTWGTCIPDTCTGNDVYGLLKLDVFKNATSMVESVDCTLELDITQDLAAVLTIMLLSILAFLMLTGTLYVSMESRGDIADNDKSANADSAYSNLTFTNVDESKPCPTLNEVKVENGHTAKEGEKGRKEIGLLANYVPHSESDKSASDKTVDTITDQPNGVSNGGTGTKAVSLTQETNAKPSRQKKEGVLVRIVKAFSIQINAPKILTGRTGLNSIKCIHGIKFFTITWVILNHTYNYGILSDASTTLATANFGDALSMIQRFTFQIITAGGFAVDTFFVLSAMLLTYTQLKRLAKLKTHLTGPKIGSYAMLYFFHRFWRLTPMYVVVLLIFATLLPYLGSGPLWPNVLQTSEDCKQSWWTNLLYINNIVKVDSQCMGWTWFLSNDMQFYVVSIFLLFFMTLSLPLGLVLSTLLFLVGSGVATWQAYVYNGNILSIKSDNGKYWKYVYIAPWSRFGGYCVGLFLGVIFYKRPRKAFSKIIGYVGWTIATAVALTLVYSTYSANKEGGVVWTNVQTAFYEGFGRPVWSLCVAWVIFACHNDMGGYVNSILSWKALVPLSRLSFSVYLIHPVMMITHVYSKRSLVYLTDYDMIYLFVGHTIVSYMAAFILALACEAPFMALEKLLFGTI</sequence>
<feature type="transmembrane region" description="Helical" evidence="2">
    <location>
        <begin position="680"/>
        <end position="697"/>
    </location>
</feature>
<feature type="transmembrane region" description="Helical" evidence="2">
    <location>
        <begin position="985"/>
        <end position="1004"/>
    </location>
</feature>
<dbReference type="Proteomes" id="UP000242188">
    <property type="component" value="Unassembled WGS sequence"/>
</dbReference>
<evidence type="ECO:0000313" key="5">
    <source>
        <dbReference type="EMBL" id="OWF42583.1"/>
    </source>
</evidence>
<feature type="domain" description="Nose resistant-to-fluoxetine protein N-terminal" evidence="4">
    <location>
        <begin position="361"/>
        <end position="505"/>
    </location>
</feature>
<keyword evidence="3" id="KW-0732">Signal</keyword>
<feature type="chain" id="PRO_5012261921" evidence="3">
    <location>
        <begin position="28"/>
        <end position="1092"/>
    </location>
</feature>
<feature type="compositionally biased region" description="Polar residues" evidence="1">
    <location>
        <begin position="617"/>
        <end position="626"/>
    </location>
</feature>
<dbReference type="Pfam" id="PF01757">
    <property type="entry name" value="Acyl_transf_3"/>
    <property type="match status" value="1"/>
</dbReference>
<feature type="transmembrane region" description="Helical" evidence="2">
    <location>
        <begin position="852"/>
        <end position="871"/>
    </location>
</feature>
<dbReference type="OrthoDB" id="207378at2759"/>
<feature type="compositionally biased region" description="Polar residues" evidence="1">
    <location>
        <begin position="634"/>
        <end position="646"/>
    </location>
</feature>